<dbReference type="Proteomes" id="UP001056778">
    <property type="component" value="Chromosome 6"/>
</dbReference>
<evidence type="ECO:0000313" key="2">
    <source>
        <dbReference type="Proteomes" id="UP001056778"/>
    </source>
</evidence>
<comment type="caution">
    <text evidence="1">The sequence shown here is derived from an EMBL/GenBank/DDBJ whole genome shotgun (WGS) entry which is preliminary data.</text>
</comment>
<dbReference type="EMBL" id="CM043020">
    <property type="protein sequence ID" value="KAI4459987.1"/>
    <property type="molecule type" value="Genomic_DNA"/>
</dbReference>
<proteinExistence type="predicted"/>
<name>A0ACB9SZJ6_HOLOL</name>
<gene>
    <name evidence="1" type="ORF">MML48_6g00006932</name>
</gene>
<sequence length="230" mass="26306">MSSKEMKYHRIPVLDSQLYDNFMTINCHVSYMNMDNGPVYYNEKGEVIIYDLRQPKYDEPQYYYDNRNNSNDQYYRQQMVAGRPVYVQTVIAAIGYGFLAACYAPEIILYAALITAGVCLLITVIACQPWIDITGWGVYLCVIGMVAMIFGLVVMIIAWTVGLSKVLFIVYASIMALVFSLYFMWTTQLILGGKKYEISPEEYVYGAIVLYVEVMTLFILIMQLCGVARN</sequence>
<evidence type="ECO:0000313" key="1">
    <source>
        <dbReference type="EMBL" id="KAI4459987.1"/>
    </source>
</evidence>
<accession>A0ACB9SZJ6</accession>
<organism evidence="1 2">
    <name type="scientific">Holotrichia oblita</name>
    <name type="common">Chafer beetle</name>
    <dbReference type="NCBI Taxonomy" id="644536"/>
    <lineage>
        <taxon>Eukaryota</taxon>
        <taxon>Metazoa</taxon>
        <taxon>Ecdysozoa</taxon>
        <taxon>Arthropoda</taxon>
        <taxon>Hexapoda</taxon>
        <taxon>Insecta</taxon>
        <taxon>Pterygota</taxon>
        <taxon>Neoptera</taxon>
        <taxon>Endopterygota</taxon>
        <taxon>Coleoptera</taxon>
        <taxon>Polyphaga</taxon>
        <taxon>Scarabaeiformia</taxon>
        <taxon>Scarabaeidae</taxon>
        <taxon>Melolonthinae</taxon>
        <taxon>Holotrichia</taxon>
    </lineage>
</organism>
<reference evidence="1" key="1">
    <citation type="submission" date="2022-04" db="EMBL/GenBank/DDBJ databases">
        <title>Chromosome-scale genome assembly of Holotrichia oblita Faldermann.</title>
        <authorList>
            <person name="Rongchong L."/>
        </authorList>
    </citation>
    <scope>NUCLEOTIDE SEQUENCE</scope>
    <source>
        <strain evidence="1">81SQS9</strain>
    </source>
</reference>
<protein>
    <submittedName>
        <fullName evidence="1">Bax inhibitor-related</fullName>
    </submittedName>
</protein>
<keyword evidence="2" id="KW-1185">Reference proteome</keyword>